<protein>
    <submittedName>
        <fullName evidence="7">Bax inhibitor-1 family protein</fullName>
    </submittedName>
</protein>
<feature type="transmembrane region" description="Helical" evidence="6">
    <location>
        <begin position="93"/>
        <end position="115"/>
    </location>
</feature>
<dbReference type="Pfam" id="PF01027">
    <property type="entry name" value="Bax1-I"/>
    <property type="match status" value="1"/>
</dbReference>
<feature type="transmembrane region" description="Helical" evidence="6">
    <location>
        <begin position="177"/>
        <end position="195"/>
    </location>
</feature>
<keyword evidence="4 6" id="KW-1133">Transmembrane helix</keyword>
<evidence type="ECO:0000256" key="6">
    <source>
        <dbReference type="RuleBase" id="RU004379"/>
    </source>
</evidence>
<keyword evidence="3 6" id="KW-0812">Transmembrane</keyword>
<feature type="transmembrane region" description="Helical" evidence="6">
    <location>
        <begin position="215"/>
        <end position="238"/>
    </location>
</feature>
<evidence type="ECO:0000256" key="5">
    <source>
        <dbReference type="ARBA" id="ARBA00023136"/>
    </source>
</evidence>
<dbReference type="Proteomes" id="UP001596958">
    <property type="component" value="Unassembled WGS sequence"/>
</dbReference>
<accession>A0ABW2Z2H0</accession>
<evidence type="ECO:0000313" key="7">
    <source>
        <dbReference type="EMBL" id="MFD0751902.1"/>
    </source>
</evidence>
<evidence type="ECO:0000256" key="4">
    <source>
        <dbReference type="ARBA" id="ARBA00022989"/>
    </source>
</evidence>
<gene>
    <name evidence="7" type="ORF">ACFQZS_17245</name>
</gene>
<dbReference type="PANTHER" id="PTHR23291:SF50">
    <property type="entry name" value="PROTEIN LIFEGUARD 4"/>
    <property type="match status" value="1"/>
</dbReference>
<evidence type="ECO:0000256" key="1">
    <source>
        <dbReference type="ARBA" id="ARBA00004141"/>
    </source>
</evidence>
<feature type="transmembrane region" description="Helical" evidence="6">
    <location>
        <begin position="28"/>
        <end position="47"/>
    </location>
</feature>
<sequence>MEFKEKYVYDNVIQIDETDASRKYLAKVFTWMFVALGISAFVAYSFATNINLLTLIINPVEGGFTGLGYVAIFSPLAFSLVMNFGFNKLSYPAVLGLFIAYAVAIGVSLSIIGLIYTASSIFTIFLSAAGVFGIMAVAGYTTQTDLTKFGSILMVIFLGAFVVSLVNFFLGSSQLQYLLSFVFMAIMVGLTAYYIQMLKRIGAGLEYGSAESKKLVIIGAFVLYTTFINLFMSMLRIFGGRR</sequence>
<comment type="subcellular location">
    <subcellularLocation>
        <location evidence="1">Membrane</location>
        <topology evidence="1">Multi-pass membrane protein</topology>
    </subcellularLocation>
</comment>
<evidence type="ECO:0000256" key="3">
    <source>
        <dbReference type="ARBA" id="ARBA00022692"/>
    </source>
</evidence>
<keyword evidence="8" id="KW-1185">Reference proteome</keyword>
<evidence type="ECO:0000256" key="2">
    <source>
        <dbReference type="ARBA" id="ARBA00010350"/>
    </source>
</evidence>
<dbReference type="PANTHER" id="PTHR23291">
    <property type="entry name" value="BAX INHIBITOR-RELATED"/>
    <property type="match status" value="1"/>
</dbReference>
<feature type="transmembrane region" description="Helical" evidence="6">
    <location>
        <begin position="121"/>
        <end position="140"/>
    </location>
</feature>
<dbReference type="RefSeq" id="WP_377102210.1">
    <property type="nucleotide sequence ID" value="NZ_JBHTHU010000021.1"/>
</dbReference>
<dbReference type="CDD" id="cd10432">
    <property type="entry name" value="BI-1-like_bacterial"/>
    <property type="match status" value="1"/>
</dbReference>
<dbReference type="EMBL" id="JBHTHU010000021">
    <property type="protein sequence ID" value="MFD0751902.1"/>
    <property type="molecule type" value="Genomic_DNA"/>
</dbReference>
<comment type="similarity">
    <text evidence="2 6">Belongs to the BI1 family.</text>
</comment>
<organism evidence="7 8">
    <name type="scientific">Mucilaginibacter calamicampi</name>
    <dbReference type="NCBI Taxonomy" id="1302352"/>
    <lineage>
        <taxon>Bacteria</taxon>
        <taxon>Pseudomonadati</taxon>
        <taxon>Bacteroidota</taxon>
        <taxon>Sphingobacteriia</taxon>
        <taxon>Sphingobacteriales</taxon>
        <taxon>Sphingobacteriaceae</taxon>
        <taxon>Mucilaginibacter</taxon>
    </lineage>
</organism>
<name>A0ABW2Z2H0_9SPHI</name>
<keyword evidence="5 6" id="KW-0472">Membrane</keyword>
<feature type="transmembrane region" description="Helical" evidence="6">
    <location>
        <begin position="152"/>
        <end position="171"/>
    </location>
</feature>
<proteinExistence type="inferred from homology"/>
<feature type="transmembrane region" description="Helical" evidence="6">
    <location>
        <begin position="67"/>
        <end position="86"/>
    </location>
</feature>
<evidence type="ECO:0000313" key="8">
    <source>
        <dbReference type="Proteomes" id="UP001596958"/>
    </source>
</evidence>
<reference evidence="8" key="1">
    <citation type="journal article" date="2019" name="Int. J. Syst. Evol. Microbiol.">
        <title>The Global Catalogue of Microorganisms (GCM) 10K type strain sequencing project: providing services to taxonomists for standard genome sequencing and annotation.</title>
        <authorList>
            <consortium name="The Broad Institute Genomics Platform"/>
            <consortium name="The Broad Institute Genome Sequencing Center for Infectious Disease"/>
            <person name="Wu L."/>
            <person name="Ma J."/>
        </authorList>
    </citation>
    <scope>NUCLEOTIDE SEQUENCE [LARGE SCALE GENOMIC DNA]</scope>
    <source>
        <strain evidence="8">CCUG 63418</strain>
    </source>
</reference>
<comment type="caution">
    <text evidence="7">The sequence shown here is derived from an EMBL/GenBank/DDBJ whole genome shotgun (WGS) entry which is preliminary data.</text>
</comment>
<dbReference type="InterPro" id="IPR006214">
    <property type="entry name" value="Bax_inhibitor_1-related"/>
</dbReference>